<evidence type="ECO:0000313" key="4">
    <source>
        <dbReference type="EMBL" id="WCO65892.1"/>
    </source>
</evidence>
<dbReference type="CDD" id="cd24098">
    <property type="entry name" value="ASKHA_NBD_TobZ_N"/>
    <property type="match status" value="1"/>
</dbReference>
<dbReference type="KEGG" id="ima:PO878_15420"/>
<name>A0AAE9Y484_9ACTN</name>
<accession>A0AAE9Y484</accession>
<feature type="domain" description="Carbamoyltransferase C-terminal" evidence="3">
    <location>
        <begin position="405"/>
        <end position="590"/>
    </location>
</feature>
<evidence type="ECO:0000259" key="2">
    <source>
        <dbReference type="Pfam" id="PF02543"/>
    </source>
</evidence>
<dbReference type="PANTHER" id="PTHR34847">
    <property type="entry name" value="NODULATION PROTEIN U"/>
    <property type="match status" value="1"/>
</dbReference>
<dbReference type="GO" id="GO:0003824">
    <property type="term" value="F:catalytic activity"/>
    <property type="evidence" value="ECO:0007669"/>
    <property type="project" value="InterPro"/>
</dbReference>
<dbReference type="InterPro" id="IPR051338">
    <property type="entry name" value="NodU/CmcH_Carbamoyltrnsfr"/>
</dbReference>
<gene>
    <name evidence="4" type="ORF">PO878_15420</name>
</gene>
<dbReference type="InterPro" id="IPR003696">
    <property type="entry name" value="Carbtransf_dom"/>
</dbReference>
<evidence type="ECO:0000256" key="1">
    <source>
        <dbReference type="ARBA" id="ARBA00006129"/>
    </source>
</evidence>
<feature type="domain" description="Carbamoyltransferase" evidence="2">
    <location>
        <begin position="2"/>
        <end position="343"/>
    </location>
</feature>
<dbReference type="EMBL" id="CP116942">
    <property type="protein sequence ID" value="WCO65892.1"/>
    <property type="molecule type" value="Genomic_DNA"/>
</dbReference>
<keyword evidence="5" id="KW-1185">Reference proteome</keyword>
<dbReference type="PANTHER" id="PTHR34847:SF1">
    <property type="entry name" value="NODULATION PROTEIN U"/>
    <property type="match status" value="1"/>
</dbReference>
<reference evidence="4" key="1">
    <citation type="submission" date="2023-01" db="EMBL/GenBank/DDBJ databases">
        <title>The diversity of Class Acidimicrobiia in South China Sea sediment environments and the proposal of Iamia marina sp. nov., a novel species of the genus Iamia.</title>
        <authorList>
            <person name="He Y."/>
            <person name="Tian X."/>
        </authorList>
    </citation>
    <scope>NUCLEOTIDE SEQUENCE</scope>
    <source>
        <strain evidence="4">DSM 19957</strain>
    </source>
</reference>
<dbReference type="SUPFAM" id="SSF53067">
    <property type="entry name" value="Actin-like ATPase domain"/>
    <property type="match status" value="1"/>
</dbReference>
<dbReference type="Proteomes" id="UP001216390">
    <property type="component" value="Chromosome"/>
</dbReference>
<dbReference type="Gene3D" id="3.90.870.20">
    <property type="entry name" value="Carbamoyltransferase, C-terminal domain"/>
    <property type="match status" value="1"/>
</dbReference>
<dbReference type="AlphaFoldDB" id="A0AAE9Y484"/>
<evidence type="ECO:0000313" key="5">
    <source>
        <dbReference type="Proteomes" id="UP001216390"/>
    </source>
</evidence>
<organism evidence="4 5">
    <name type="scientific">Iamia majanohamensis</name>
    <dbReference type="NCBI Taxonomy" id="467976"/>
    <lineage>
        <taxon>Bacteria</taxon>
        <taxon>Bacillati</taxon>
        <taxon>Actinomycetota</taxon>
        <taxon>Acidimicrobiia</taxon>
        <taxon>Acidimicrobiales</taxon>
        <taxon>Iamiaceae</taxon>
        <taxon>Iamia</taxon>
    </lineage>
</organism>
<dbReference type="Pfam" id="PF16861">
    <property type="entry name" value="Carbam_trans_C"/>
    <property type="match status" value="1"/>
</dbReference>
<protein>
    <submittedName>
        <fullName evidence="4">Carbamoyltransferase C-terminal domain-containing protein</fullName>
    </submittedName>
</protein>
<dbReference type="InterPro" id="IPR043129">
    <property type="entry name" value="ATPase_NBD"/>
</dbReference>
<dbReference type="InterPro" id="IPR038152">
    <property type="entry name" value="Carbam_trans_C_sf"/>
</dbReference>
<dbReference type="InterPro" id="IPR031730">
    <property type="entry name" value="Carbam_trans_C"/>
</dbReference>
<dbReference type="Gene3D" id="3.30.420.40">
    <property type="match status" value="2"/>
</dbReference>
<comment type="similarity">
    <text evidence="1">Belongs to the NodU/CmcH family.</text>
</comment>
<evidence type="ECO:0000259" key="3">
    <source>
        <dbReference type="Pfam" id="PF16861"/>
    </source>
</evidence>
<proteinExistence type="inferred from homology"/>
<dbReference type="Pfam" id="PF02543">
    <property type="entry name" value="Carbam_trans_N"/>
    <property type="match status" value="1"/>
</dbReference>
<sequence length="601" mass="64097">MRILGLSCDYHDAAAALVVDGEVVAAAEQERFSRTKHDASLPVDAIASCLAIGDTAPDELDAVAFHEKPLAVVGRVLAARQRRGPRSLGGFAREAPVLLRRNLLVGYHIEQALRRLGATRPPDLHYAEHHLSHAAAAFHPSPFETAAILTVDGIGEWATASIGHGLRTRIELLAEQRYPSSLGLLYSLLTVWCGFAANDGEYKLMGLAPYGEPRYRDALSEVVQVDDDGGLVVDGRAVRWWGGDPTRLRRLAELFDGPPRPPGAPLTDREADLARSAQDLVEDAVLAMGRHAAELTGESSLCLAGGVALNCVANGRLLREGPFADIWVQPAAGDAGSAVGAALWCAHHRGAPRRRRTGGCGAVADGMAGAQLGPGFGADEVATWLDDEGVPHHRAGPEELCATVAAALDRGAVVGWFQGRMELGPRALGQRSILADPRSATVHADLNSRVKGREGFRPFAPAVLWEEAQDWFEIDRPSPYMLLTHQVAADRLVPVVDEPCDIVDRSRVVRSQIPACTHVDGSARVQTVHAETSPLLHRLLRAFRDRTGCPVLLNTSFNRAGEPIVCTPEDALATARAAGLDLLVVEDCVVPLDGGAPAGSS</sequence>
<dbReference type="RefSeq" id="WP_272735418.1">
    <property type="nucleotide sequence ID" value="NZ_CP116942.1"/>
</dbReference>